<comment type="caution">
    <text evidence="3">The sequence shown here is derived from an EMBL/GenBank/DDBJ whole genome shotgun (WGS) entry which is preliminary data.</text>
</comment>
<sequence>MAAPTGYEEPPQFEISDLKLQPYSIWPDAVRLVQTYWKQAVVLTTEQRRYYLQFLNRQDLASKILAVKLKESLVYGFIRDRKGRIVPHKASWVGFLINATLLDVLPLDYTTEIRKRHGISYIMDFTHQYRQIYPAPKFRYSEGVPKPTSTSQQTDATSDRKSINNLASSSDQQQNAMPTQEKADDVLVTTNREQSATPAQKNNVGMPTSTGIQRQNLETQKKEGKKTQASTTQQEAHTPPQKKAVDPSPTGKQEQDIAPLRENGDALPASIIQQENNPPAGTQLVSASPTTAQSMGPEAWNIGNVVDMLGQVKKKRLSSAPESSLKRVKTNDNQVLDQVNHQAAITKSALEKLQSATEQQAAKLQEVSATAEQNKQILSDMQGELRHFMSAVASTLRDIQERLEE</sequence>
<organism evidence="3 4">
    <name type="scientific">Trichoderma harzianum</name>
    <name type="common">Hypocrea lixii</name>
    <dbReference type="NCBI Taxonomy" id="5544"/>
    <lineage>
        <taxon>Eukaryota</taxon>
        <taxon>Fungi</taxon>
        <taxon>Dikarya</taxon>
        <taxon>Ascomycota</taxon>
        <taxon>Pezizomycotina</taxon>
        <taxon>Sordariomycetes</taxon>
        <taxon>Hypocreomycetidae</taxon>
        <taxon>Hypocreales</taxon>
        <taxon>Hypocreaceae</taxon>
        <taxon>Trichoderma</taxon>
    </lineage>
</organism>
<feature type="compositionally biased region" description="Polar residues" evidence="2">
    <location>
        <begin position="227"/>
        <end position="236"/>
    </location>
</feature>
<evidence type="ECO:0000256" key="1">
    <source>
        <dbReference type="SAM" id="Coils"/>
    </source>
</evidence>
<dbReference type="OrthoDB" id="4896814at2759"/>
<feature type="compositionally biased region" description="Polar residues" evidence="2">
    <location>
        <begin position="272"/>
        <end position="294"/>
    </location>
</feature>
<feature type="compositionally biased region" description="Polar residues" evidence="2">
    <location>
        <begin position="188"/>
        <end position="218"/>
    </location>
</feature>
<protein>
    <submittedName>
        <fullName evidence="3">Uncharacterized protein</fullName>
    </submittedName>
</protein>
<name>A0A2K0UMM8_TRIHA</name>
<feature type="coiled-coil region" evidence="1">
    <location>
        <begin position="336"/>
        <end position="370"/>
    </location>
</feature>
<gene>
    <name evidence="3" type="ORF">THARTR1_01285</name>
</gene>
<keyword evidence="1" id="KW-0175">Coiled coil</keyword>
<feature type="region of interest" description="Disordered" evidence="2">
    <location>
        <begin position="140"/>
        <end position="160"/>
    </location>
</feature>
<accession>A0A2K0UMM8</accession>
<proteinExistence type="predicted"/>
<evidence type="ECO:0000313" key="4">
    <source>
        <dbReference type="Proteomes" id="UP000236290"/>
    </source>
</evidence>
<dbReference type="EMBL" id="MTYI01000016">
    <property type="protein sequence ID" value="PNP59037.1"/>
    <property type="molecule type" value="Genomic_DNA"/>
</dbReference>
<reference evidence="3 4" key="1">
    <citation type="submission" date="2017-02" db="EMBL/GenBank/DDBJ databases">
        <title>Genomes of Trichoderma spp. with biocontrol activity.</title>
        <authorList>
            <person name="Gardiner D."/>
            <person name="Kazan K."/>
            <person name="Vos C."/>
            <person name="Harvey P."/>
        </authorList>
    </citation>
    <scope>NUCLEOTIDE SEQUENCE [LARGE SCALE GENOMIC DNA]</scope>
    <source>
        <strain evidence="3 4">Tr1</strain>
    </source>
</reference>
<evidence type="ECO:0000256" key="2">
    <source>
        <dbReference type="SAM" id="MobiDB-lite"/>
    </source>
</evidence>
<evidence type="ECO:0000313" key="3">
    <source>
        <dbReference type="EMBL" id="PNP59037.1"/>
    </source>
</evidence>
<feature type="region of interest" description="Disordered" evidence="2">
    <location>
        <begin position="188"/>
        <end position="255"/>
    </location>
</feature>
<dbReference type="AlphaFoldDB" id="A0A2K0UMM8"/>
<feature type="region of interest" description="Disordered" evidence="2">
    <location>
        <begin position="272"/>
        <end position="297"/>
    </location>
</feature>
<dbReference type="Proteomes" id="UP000236290">
    <property type="component" value="Unassembled WGS sequence"/>
</dbReference>